<protein>
    <submittedName>
        <fullName evidence="3">Protease I</fullName>
        <ecNumber evidence="3">3.2.-.-</ecNumber>
    </submittedName>
</protein>
<dbReference type="EC" id="3.2.-.-" evidence="3"/>
<dbReference type="PANTHER" id="PTHR42733">
    <property type="entry name" value="DJ-1 PROTEIN"/>
    <property type="match status" value="1"/>
</dbReference>
<dbReference type="InterPro" id="IPR029062">
    <property type="entry name" value="Class_I_gatase-like"/>
</dbReference>
<comment type="similarity">
    <text evidence="1">Belongs to the peptidase C56 family.</text>
</comment>
<evidence type="ECO:0000313" key="4">
    <source>
        <dbReference type="Proteomes" id="UP000556201"/>
    </source>
</evidence>
<dbReference type="InterPro" id="IPR002818">
    <property type="entry name" value="DJ-1/PfpI"/>
</dbReference>
<dbReference type="GO" id="GO:0008233">
    <property type="term" value="F:peptidase activity"/>
    <property type="evidence" value="ECO:0007669"/>
    <property type="project" value="UniProtKB-KW"/>
</dbReference>
<keyword evidence="3" id="KW-0645">Protease</keyword>
<dbReference type="GO" id="GO:0016798">
    <property type="term" value="F:hydrolase activity, acting on glycosyl bonds"/>
    <property type="evidence" value="ECO:0007669"/>
    <property type="project" value="UniProtKB-KW"/>
</dbReference>
<feature type="domain" description="DJ-1/PfpI" evidence="2">
    <location>
        <begin position="6"/>
        <end position="176"/>
    </location>
</feature>
<evidence type="ECO:0000313" key="3">
    <source>
        <dbReference type="EMBL" id="MBB5771627.1"/>
    </source>
</evidence>
<accession>A0A7W9L5Q5</accession>
<comment type="caution">
    <text evidence="3">The sequence shown here is derived from an EMBL/GenBank/DDBJ whole genome shotgun (WGS) entry which is preliminary data.</text>
</comment>
<keyword evidence="3" id="KW-0378">Hydrolase</keyword>
<proteinExistence type="inferred from homology"/>
<reference evidence="3 4" key="1">
    <citation type="submission" date="2020-08" db="EMBL/GenBank/DDBJ databases">
        <title>Functional genomics of gut bacteria from endangered species of beetles.</title>
        <authorList>
            <person name="Carlos-Shanley C."/>
        </authorList>
    </citation>
    <scope>NUCLEOTIDE SEQUENCE [LARGE SCALE GENOMIC DNA]</scope>
    <source>
        <strain evidence="3 4">S00192</strain>
    </source>
</reference>
<dbReference type="RefSeq" id="WP_184279027.1">
    <property type="nucleotide sequence ID" value="NZ_JACHLJ010000001.1"/>
</dbReference>
<dbReference type="NCBIfam" id="TIGR01382">
    <property type="entry name" value="PfpI"/>
    <property type="match status" value="1"/>
</dbReference>
<dbReference type="PROSITE" id="PS51276">
    <property type="entry name" value="PEPTIDASE_C56_PFPI"/>
    <property type="match status" value="1"/>
</dbReference>
<dbReference type="Gene3D" id="3.40.50.880">
    <property type="match status" value="1"/>
</dbReference>
<keyword evidence="3" id="KW-0326">Glycosidase</keyword>
<evidence type="ECO:0000256" key="1">
    <source>
        <dbReference type="ARBA" id="ARBA00008542"/>
    </source>
</evidence>
<sequence length="189" mass="19726">MTLEGKSVAILIAPRGTEEPEFSKPKQAVEDAGGKVTVVSFETGVARTVNSDLDEGGSYTIDKTFAEVKADDFDGLVVPGGTVGADKLRGSGEAIGFIRAFFDQKKPVAAICHAPWTLIEADVLKGRSLTSYPTLKVDIENAGGTWVNDEVVVDNGLVTSRDPDDLPAFCAKLIEEVAAGVSAGLAAGK</sequence>
<dbReference type="GO" id="GO:0006508">
    <property type="term" value="P:proteolysis"/>
    <property type="evidence" value="ECO:0007669"/>
    <property type="project" value="UniProtKB-KW"/>
</dbReference>
<dbReference type="AlphaFoldDB" id="A0A7W9L5Q5"/>
<dbReference type="PANTHER" id="PTHR42733:SF12">
    <property type="entry name" value="PROTEINASE"/>
    <property type="match status" value="1"/>
</dbReference>
<dbReference type="Proteomes" id="UP000556201">
    <property type="component" value="Unassembled WGS sequence"/>
</dbReference>
<gene>
    <name evidence="3" type="ORF">HNP47_001596</name>
</gene>
<name>A0A7W9L5Q5_BREVE</name>
<evidence type="ECO:0000259" key="2">
    <source>
        <dbReference type="Pfam" id="PF01965"/>
    </source>
</evidence>
<dbReference type="EMBL" id="JACHLJ010000001">
    <property type="protein sequence ID" value="MBB5771627.1"/>
    <property type="molecule type" value="Genomic_DNA"/>
</dbReference>
<organism evidence="3 4">
    <name type="scientific">Brevundimonas vesicularis</name>
    <name type="common">Pseudomonas vesicularis</name>
    <dbReference type="NCBI Taxonomy" id="41276"/>
    <lineage>
        <taxon>Bacteria</taxon>
        <taxon>Pseudomonadati</taxon>
        <taxon>Pseudomonadota</taxon>
        <taxon>Alphaproteobacteria</taxon>
        <taxon>Caulobacterales</taxon>
        <taxon>Caulobacteraceae</taxon>
        <taxon>Brevundimonas</taxon>
    </lineage>
</organism>
<dbReference type="InterPro" id="IPR006286">
    <property type="entry name" value="C56_PfpI-like"/>
</dbReference>
<dbReference type="CDD" id="cd03134">
    <property type="entry name" value="GATase1_PfpI_like"/>
    <property type="match status" value="1"/>
</dbReference>
<dbReference type="SUPFAM" id="SSF52317">
    <property type="entry name" value="Class I glutamine amidotransferase-like"/>
    <property type="match status" value="1"/>
</dbReference>
<dbReference type="Pfam" id="PF01965">
    <property type="entry name" value="DJ-1_PfpI"/>
    <property type="match status" value="1"/>
</dbReference>